<dbReference type="AlphaFoldDB" id="A0A1I4F062"/>
<dbReference type="GeneID" id="61074141"/>
<organism evidence="1 2">
    <name type="scientific">Lactococcus garvieae</name>
    <dbReference type="NCBI Taxonomy" id="1363"/>
    <lineage>
        <taxon>Bacteria</taxon>
        <taxon>Bacillati</taxon>
        <taxon>Bacillota</taxon>
        <taxon>Bacilli</taxon>
        <taxon>Lactobacillales</taxon>
        <taxon>Streptococcaceae</taxon>
        <taxon>Lactococcus</taxon>
    </lineage>
</organism>
<dbReference type="EMBL" id="FOTJ01000001">
    <property type="protein sequence ID" value="SFL10843.1"/>
    <property type="molecule type" value="Genomic_DNA"/>
</dbReference>
<evidence type="ECO:0000313" key="2">
    <source>
        <dbReference type="Proteomes" id="UP000181969"/>
    </source>
</evidence>
<evidence type="ECO:0000313" key="1">
    <source>
        <dbReference type="EMBL" id="SFL10843.1"/>
    </source>
</evidence>
<dbReference type="RefSeq" id="WP_004256810.1">
    <property type="nucleotide sequence ID" value="NZ_CAXVJC010000006.1"/>
</dbReference>
<reference evidence="1 2" key="1">
    <citation type="submission" date="2016-10" db="EMBL/GenBank/DDBJ databases">
        <authorList>
            <person name="de Groot N.N."/>
        </authorList>
    </citation>
    <scope>NUCLEOTIDE SEQUENCE [LARGE SCALE GENOMIC DNA]</scope>
    <source>
        <strain evidence="1 2">M79</strain>
    </source>
</reference>
<dbReference type="OrthoDB" id="2243242at2"/>
<accession>A0A1I4F062</accession>
<name>A0A1I4F062_9LACT</name>
<protein>
    <submittedName>
        <fullName evidence="1">Uncharacterized protein</fullName>
    </submittedName>
</protein>
<sequence length="64" mass="7071">MKNELPPIPNGIKALQSVTAAILGAIGMNLWAQNTLLKVTLFILIFISVYTIIGMLYLKSRKPK</sequence>
<dbReference type="Proteomes" id="UP000181969">
    <property type="component" value="Unassembled WGS sequence"/>
</dbReference>
<proteinExistence type="predicted"/>
<gene>
    <name evidence="1" type="ORF">SAMN05216438_101295</name>
</gene>